<comment type="caution">
    <text evidence="1">The sequence shown here is derived from an EMBL/GenBank/DDBJ whole genome shotgun (WGS) entry which is preliminary data.</text>
</comment>
<dbReference type="EMBL" id="MNCJ02000324">
    <property type="protein sequence ID" value="KAF5789612.1"/>
    <property type="molecule type" value="Genomic_DNA"/>
</dbReference>
<dbReference type="Proteomes" id="UP000215914">
    <property type="component" value="Unassembled WGS sequence"/>
</dbReference>
<dbReference type="Gramene" id="mRNA:HanXRQr2_Chr09g0373311">
    <property type="protein sequence ID" value="mRNA:HanXRQr2_Chr09g0373311"/>
    <property type="gene ID" value="HanXRQr2_Chr09g0373311"/>
</dbReference>
<sequence>MVVLLNKLSRSPDSSSHSWLSWTLWSVERRRWTYEKGSGNGFNLPN</sequence>
<keyword evidence="2" id="KW-1185">Reference proteome</keyword>
<protein>
    <submittedName>
        <fullName evidence="1">Uncharacterized protein</fullName>
    </submittedName>
</protein>
<evidence type="ECO:0000313" key="2">
    <source>
        <dbReference type="Proteomes" id="UP000215914"/>
    </source>
</evidence>
<accession>A0A9K3I3X6</accession>
<evidence type="ECO:0000313" key="1">
    <source>
        <dbReference type="EMBL" id="KAF5789612.1"/>
    </source>
</evidence>
<reference evidence="1" key="1">
    <citation type="journal article" date="2017" name="Nature">
        <title>The sunflower genome provides insights into oil metabolism, flowering and Asterid evolution.</title>
        <authorList>
            <person name="Badouin H."/>
            <person name="Gouzy J."/>
            <person name="Grassa C.J."/>
            <person name="Murat F."/>
            <person name="Staton S.E."/>
            <person name="Cottret L."/>
            <person name="Lelandais-Briere C."/>
            <person name="Owens G.L."/>
            <person name="Carrere S."/>
            <person name="Mayjonade B."/>
            <person name="Legrand L."/>
            <person name="Gill N."/>
            <person name="Kane N.C."/>
            <person name="Bowers J.E."/>
            <person name="Hubner S."/>
            <person name="Bellec A."/>
            <person name="Berard A."/>
            <person name="Berges H."/>
            <person name="Blanchet N."/>
            <person name="Boniface M.C."/>
            <person name="Brunel D."/>
            <person name="Catrice O."/>
            <person name="Chaidir N."/>
            <person name="Claudel C."/>
            <person name="Donnadieu C."/>
            <person name="Faraut T."/>
            <person name="Fievet G."/>
            <person name="Helmstetter N."/>
            <person name="King M."/>
            <person name="Knapp S.J."/>
            <person name="Lai Z."/>
            <person name="Le Paslier M.C."/>
            <person name="Lippi Y."/>
            <person name="Lorenzon L."/>
            <person name="Mandel J.R."/>
            <person name="Marage G."/>
            <person name="Marchand G."/>
            <person name="Marquand E."/>
            <person name="Bret-Mestries E."/>
            <person name="Morien E."/>
            <person name="Nambeesan S."/>
            <person name="Nguyen T."/>
            <person name="Pegot-Espagnet P."/>
            <person name="Pouilly N."/>
            <person name="Raftis F."/>
            <person name="Sallet E."/>
            <person name="Schiex T."/>
            <person name="Thomas J."/>
            <person name="Vandecasteele C."/>
            <person name="Vares D."/>
            <person name="Vear F."/>
            <person name="Vautrin S."/>
            <person name="Crespi M."/>
            <person name="Mangin B."/>
            <person name="Burke J.M."/>
            <person name="Salse J."/>
            <person name="Munos S."/>
            <person name="Vincourt P."/>
            <person name="Rieseberg L.H."/>
            <person name="Langlade N.B."/>
        </authorList>
    </citation>
    <scope>NUCLEOTIDE SEQUENCE</scope>
    <source>
        <tissue evidence="1">Leaves</tissue>
    </source>
</reference>
<organism evidence="1 2">
    <name type="scientific">Helianthus annuus</name>
    <name type="common">Common sunflower</name>
    <dbReference type="NCBI Taxonomy" id="4232"/>
    <lineage>
        <taxon>Eukaryota</taxon>
        <taxon>Viridiplantae</taxon>
        <taxon>Streptophyta</taxon>
        <taxon>Embryophyta</taxon>
        <taxon>Tracheophyta</taxon>
        <taxon>Spermatophyta</taxon>
        <taxon>Magnoliopsida</taxon>
        <taxon>eudicotyledons</taxon>
        <taxon>Gunneridae</taxon>
        <taxon>Pentapetalae</taxon>
        <taxon>asterids</taxon>
        <taxon>campanulids</taxon>
        <taxon>Asterales</taxon>
        <taxon>Asteraceae</taxon>
        <taxon>Asteroideae</taxon>
        <taxon>Heliantheae alliance</taxon>
        <taxon>Heliantheae</taxon>
        <taxon>Helianthus</taxon>
    </lineage>
</organism>
<dbReference type="AlphaFoldDB" id="A0A9K3I3X6"/>
<proteinExistence type="predicted"/>
<gene>
    <name evidence="1" type="ORF">HanXRQr2_Chr09g0373311</name>
</gene>
<reference evidence="1" key="2">
    <citation type="submission" date="2020-06" db="EMBL/GenBank/DDBJ databases">
        <title>Helianthus annuus Genome sequencing and assembly Release 2.</title>
        <authorList>
            <person name="Gouzy J."/>
            <person name="Langlade N."/>
            <person name="Munos S."/>
        </authorList>
    </citation>
    <scope>NUCLEOTIDE SEQUENCE</scope>
    <source>
        <tissue evidence="1">Leaves</tissue>
    </source>
</reference>
<name>A0A9K3I3X6_HELAN</name>